<reference evidence="2 3" key="1">
    <citation type="journal article" date="2016" name="Nat. Commun.">
        <title>Thousands of microbial genomes shed light on interconnected biogeochemical processes in an aquifer system.</title>
        <authorList>
            <person name="Anantharaman K."/>
            <person name="Brown C.T."/>
            <person name="Hug L.A."/>
            <person name="Sharon I."/>
            <person name="Castelle C.J."/>
            <person name="Probst A.J."/>
            <person name="Thomas B.C."/>
            <person name="Singh A."/>
            <person name="Wilkins M.J."/>
            <person name="Karaoz U."/>
            <person name="Brodie E.L."/>
            <person name="Williams K.H."/>
            <person name="Hubbard S.S."/>
            <person name="Banfield J.F."/>
        </authorList>
    </citation>
    <scope>NUCLEOTIDE SEQUENCE [LARGE SCALE GENOMIC DNA]</scope>
</reference>
<protein>
    <submittedName>
        <fullName evidence="2">Uncharacterized protein</fullName>
    </submittedName>
</protein>
<dbReference type="Proteomes" id="UP000177682">
    <property type="component" value="Unassembled WGS sequence"/>
</dbReference>
<evidence type="ECO:0000313" key="2">
    <source>
        <dbReference type="EMBL" id="OGE90725.1"/>
    </source>
</evidence>
<accession>A0A1F5PL95</accession>
<evidence type="ECO:0000256" key="1">
    <source>
        <dbReference type="SAM" id="MobiDB-lite"/>
    </source>
</evidence>
<organism evidence="2 3">
    <name type="scientific">Candidatus Doudnabacteria bacterium RIFCSPHIGHO2_12_FULL_48_16</name>
    <dbReference type="NCBI Taxonomy" id="1817838"/>
    <lineage>
        <taxon>Bacteria</taxon>
        <taxon>Candidatus Doudnaibacteriota</taxon>
    </lineage>
</organism>
<evidence type="ECO:0000313" key="3">
    <source>
        <dbReference type="Proteomes" id="UP000177682"/>
    </source>
</evidence>
<comment type="caution">
    <text evidence="2">The sequence shown here is derived from an EMBL/GenBank/DDBJ whole genome shotgun (WGS) entry which is preliminary data.</text>
</comment>
<dbReference type="AlphaFoldDB" id="A0A1F5PL95"/>
<name>A0A1F5PL95_9BACT</name>
<dbReference type="EMBL" id="MFEY01000004">
    <property type="protein sequence ID" value="OGE90725.1"/>
    <property type="molecule type" value="Genomic_DNA"/>
</dbReference>
<proteinExistence type="predicted"/>
<gene>
    <name evidence="2" type="ORF">A3E29_01195</name>
</gene>
<sequence>MKMIFRKIAIGLVLISLVGGQFFVIKPKPAEALFGVGDFTFNTEVANWYDVFKDIGLAAAQRIAISYANKYLTRFVDKLIDKYRIKDYLAYDKVLSGYYLNKYIYDNVSDPDLRAIYGLLARDINNRATVTDSSGNSKPLMAALRQKIDKFYYERGGINSNRILNPNGAFVEDKYYFAAARAYFSSPPDFTQQELYGEFGRMVADSEKAAGSETANSQGLKNDRSTPTGIVPRICTNVQFSYPEIYSSDPSDPEAETFYYPKQPITNLSDCILAGGEWKVDSTGIAQSAIQNPSAFIHNFATNAIQTVFQDNFGLHDNLYSTIGSLLGSFIFNKLNLTKSGGTFNESGSGYQADNGVAPLIRDLDLDGDNIPEGQDVDGDNQLNTISDVCYHGGTAPNCKKSSEVKTSPYFTPICQSLDQAVAALAEFNDFILTHKDHIKPDGDNFVNKSDADIWARRAGLADSAIDNLLNNIQNYRSNYFDNMEIAISRYQHFLSKMSQSIQKDQDMDLSRLRGNGGGGLGALIQSNQDMLQYLKDTKAAIGRCDNPNVQAAGEVVPPDIIDPGDEGDEDGPTCVDEPDNIACKSADRTELVANVKRYVESKGIALNSYCGGFEIVKRVAWALRGEGAGLTVTYHTSQCNGFSADVFSYPDNSGVDILGSVSETNIPAWLPMPPSGDPGVHYSAPIDPGDPADACYLTNTPC</sequence>
<feature type="compositionally biased region" description="Polar residues" evidence="1">
    <location>
        <begin position="213"/>
        <end position="226"/>
    </location>
</feature>
<feature type="region of interest" description="Disordered" evidence="1">
    <location>
        <begin position="207"/>
        <end position="226"/>
    </location>
</feature>